<dbReference type="PROSITE" id="PS50943">
    <property type="entry name" value="HTH_CROC1"/>
    <property type="match status" value="1"/>
</dbReference>
<gene>
    <name evidence="3" type="ORF">COU31_00495</name>
</gene>
<feature type="domain" description="HTH cro/C1-type" evidence="2">
    <location>
        <begin position="34"/>
        <end position="90"/>
    </location>
</feature>
<dbReference type="SUPFAM" id="SSF47413">
    <property type="entry name" value="lambda repressor-like DNA-binding domains"/>
    <property type="match status" value="1"/>
</dbReference>
<dbReference type="EMBL" id="PFBX01000004">
    <property type="protein sequence ID" value="PIT87886.1"/>
    <property type="molecule type" value="Genomic_DNA"/>
</dbReference>
<comment type="caution">
    <text evidence="3">The sequence shown here is derived from an EMBL/GenBank/DDBJ whole genome shotgun (WGS) entry which is preliminary data.</text>
</comment>
<evidence type="ECO:0000313" key="3">
    <source>
        <dbReference type="EMBL" id="PIT87886.1"/>
    </source>
</evidence>
<dbReference type="InterPro" id="IPR001387">
    <property type="entry name" value="Cro/C1-type_HTH"/>
</dbReference>
<dbReference type="GO" id="GO:0003677">
    <property type="term" value="F:DNA binding"/>
    <property type="evidence" value="ECO:0007669"/>
    <property type="project" value="UniProtKB-KW"/>
</dbReference>
<dbReference type="Proteomes" id="UP000231183">
    <property type="component" value="Unassembled WGS sequence"/>
</dbReference>
<dbReference type="Pfam" id="PF01381">
    <property type="entry name" value="HTH_3"/>
    <property type="match status" value="1"/>
</dbReference>
<reference evidence="4" key="1">
    <citation type="submission" date="2017-09" db="EMBL/GenBank/DDBJ databases">
        <title>Depth-based differentiation of microbial function through sediment-hosted aquifers and enrichment of novel symbionts in the deep terrestrial subsurface.</title>
        <authorList>
            <person name="Probst A.J."/>
            <person name="Ladd B."/>
            <person name="Jarett J.K."/>
            <person name="Geller-Mcgrath D.E."/>
            <person name="Sieber C.M.K."/>
            <person name="Emerson J.B."/>
            <person name="Anantharaman K."/>
            <person name="Thomas B.C."/>
            <person name="Malmstrom R."/>
            <person name="Stieglmeier M."/>
            <person name="Klingl A."/>
            <person name="Woyke T."/>
            <person name="Ryan C.M."/>
            <person name="Banfield J.F."/>
        </authorList>
    </citation>
    <scope>NUCLEOTIDE SEQUENCE [LARGE SCALE GENOMIC DNA]</scope>
</reference>
<dbReference type="CDD" id="cd00093">
    <property type="entry name" value="HTH_XRE"/>
    <property type="match status" value="1"/>
</dbReference>
<keyword evidence="1" id="KW-0238">DNA-binding</keyword>
<dbReference type="AlphaFoldDB" id="A0A2M6W520"/>
<evidence type="ECO:0000259" key="2">
    <source>
        <dbReference type="PROSITE" id="PS50943"/>
    </source>
</evidence>
<protein>
    <submittedName>
        <fullName evidence="3">Transcriptional regulator</fullName>
    </submittedName>
</protein>
<organism evidence="3 4">
    <name type="scientific">Candidatus Magasanikbacteria bacterium CG10_big_fil_rev_8_21_14_0_10_40_10</name>
    <dbReference type="NCBI Taxonomy" id="1974648"/>
    <lineage>
        <taxon>Bacteria</taxon>
        <taxon>Candidatus Magasanikiibacteriota</taxon>
    </lineage>
</organism>
<dbReference type="InterPro" id="IPR010982">
    <property type="entry name" value="Lambda_DNA-bd_dom_sf"/>
</dbReference>
<accession>A0A2M6W520</accession>
<dbReference type="PANTHER" id="PTHR46558:SF4">
    <property type="entry name" value="DNA-BIDING PHAGE PROTEIN"/>
    <property type="match status" value="1"/>
</dbReference>
<dbReference type="Gene3D" id="1.10.260.40">
    <property type="entry name" value="lambda repressor-like DNA-binding domains"/>
    <property type="match status" value="1"/>
</dbReference>
<dbReference type="PANTHER" id="PTHR46558">
    <property type="entry name" value="TRACRIPTIONAL REGULATORY PROTEIN-RELATED-RELATED"/>
    <property type="match status" value="1"/>
</dbReference>
<proteinExistence type="predicted"/>
<evidence type="ECO:0000256" key="1">
    <source>
        <dbReference type="ARBA" id="ARBA00023125"/>
    </source>
</evidence>
<sequence length="90" mass="10220">MDSWDKFKKELLKDKKFKKAYDELEPEFAIAEMLIRIRLEKGLSQADLAKKIGTKQPAIARLESGNYNPTLSLLNKVAKAMGAKLKINII</sequence>
<evidence type="ECO:0000313" key="4">
    <source>
        <dbReference type="Proteomes" id="UP000231183"/>
    </source>
</evidence>
<dbReference type="SMART" id="SM00530">
    <property type="entry name" value="HTH_XRE"/>
    <property type="match status" value="1"/>
</dbReference>
<name>A0A2M6W520_9BACT</name>